<proteinExistence type="predicted"/>
<name>A0A9P6QS31_9FUNG</name>
<dbReference type="AlphaFoldDB" id="A0A9P6QS31"/>
<accession>A0A9P6QS31</accession>
<dbReference type="Proteomes" id="UP000823405">
    <property type="component" value="Unassembled WGS sequence"/>
</dbReference>
<feature type="region of interest" description="Disordered" evidence="1">
    <location>
        <begin position="71"/>
        <end position="198"/>
    </location>
</feature>
<protein>
    <submittedName>
        <fullName evidence="2">Uncharacterized protein</fullName>
    </submittedName>
</protein>
<evidence type="ECO:0000313" key="2">
    <source>
        <dbReference type="EMBL" id="KAG0284195.1"/>
    </source>
</evidence>
<comment type="caution">
    <text evidence="2">The sequence shown here is derived from an EMBL/GenBank/DDBJ whole genome shotgun (WGS) entry which is preliminary data.</text>
</comment>
<dbReference type="EMBL" id="JAAAIN010003750">
    <property type="protein sequence ID" value="KAG0284195.1"/>
    <property type="molecule type" value="Genomic_DNA"/>
</dbReference>
<evidence type="ECO:0000256" key="1">
    <source>
        <dbReference type="SAM" id="MobiDB-lite"/>
    </source>
</evidence>
<feature type="compositionally biased region" description="Low complexity" evidence="1">
    <location>
        <begin position="71"/>
        <end position="87"/>
    </location>
</feature>
<dbReference type="OrthoDB" id="5596610at2759"/>
<feature type="compositionally biased region" description="Low complexity" evidence="1">
    <location>
        <begin position="96"/>
        <end position="118"/>
    </location>
</feature>
<keyword evidence="3" id="KW-1185">Reference proteome</keyword>
<reference evidence="2" key="1">
    <citation type="journal article" date="2020" name="Fungal Divers.">
        <title>Resolving the Mortierellaceae phylogeny through synthesis of multi-gene phylogenetics and phylogenomics.</title>
        <authorList>
            <person name="Vandepol N."/>
            <person name="Liber J."/>
            <person name="Desiro A."/>
            <person name="Na H."/>
            <person name="Kennedy M."/>
            <person name="Barry K."/>
            <person name="Grigoriev I.V."/>
            <person name="Miller A.N."/>
            <person name="O'Donnell K."/>
            <person name="Stajich J.E."/>
            <person name="Bonito G."/>
        </authorList>
    </citation>
    <scope>NUCLEOTIDE SEQUENCE</scope>
    <source>
        <strain evidence="2">NVP60</strain>
    </source>
</reference>
<organism evidence="2 3">
    <name type="scientific">Linnemannia gamsii</name>
    <dbReference type="NCBI Taxonomy" id="64522"/>
    <lineage>
        <taxon>Eukaryota</taxon>
        <taxon>Fungi</taxon>
        <taxon>Fungi incertae sedis</taxon>
        <taxon>Mucoromycota</taxon>
        <taxon>Mortierellomycotina</taxon>
        <taxon>Mortierellomycetes</taxon>
        <taxon>Mortierellales</taxon>
        <taxon>Mortierellaceae</taxon>
        <taxon>Linnemannia</taxon>
    </lineage>
</organism>
<sequence length="198" mass="21288">MAQATARPLSSTNSICNKSVQFSRFIKISFTYPGDEYDRTALEPAKLSFSEATELMQLRIDWKQELNKRMQQQAQQEQQQLLLASSEQDSEDGFSSDESTLCGSSSSSPRSGVASKSSRGCLRLSPSLKISSKGCGGSSGSGSSSGPSSPIDCNNGGSLSDDEDSEYHQARAKSLGSGGMMHRHSEFHQPTENMPCLA</sequence>
<evidence type="ECO:0000313" key="3">
    <source>
        <dbReference type="Proteomes" id="UP000823405"/>
    </source>
</evidence>
<gene>
    <name evidence="2" type="ORF">BGZ97_008277</name>
</gene>